<feature type="region of interest" description="Disordered" evidence="1">
    <location>
        <begin position="127"/>
        <end position="155"/>
    </location>
</feature>
<name>M3GWN3_9LEPT</name>
<feature type="compositionally biased region" description="Basic and acidic residues" evidence="1">
    <location>
        <begin position="127"/>
        <end position="137"/>
    </location>
</feature>
<evidence type="ECO:0000313" key="3">
    <source>
        <dbReference type="Proteomes" id="UP000011770"/>
    </source>
</evidence>
<dbReference type="EMBL" id="AHOR02000035">
    <property type="protein sequence ID" value="EMF81316.1"/>
    <property type="molecule type" value="Genomic_DNA"/>
</dbReference>
<feature type="region of interest" description="Disordered" evidence="1">
    <location>
        <begin position="101"/>
        <end position="120"/>
    </location>
</feature>
<feature type="compositionally biased region" description="Basic residues" evidence="1">
    <location>
        <begin position="106"/>
        <end position="117"/>
    </location>
</feature>
<protein>
    <submittedName>
        <fullName evidence="2">Uncharacterized protein</fullName>
    </submittedName>
</protein>
<evidence type="ECO:0000313" key="2">
    <source>
        <dbReference type="EMBL" id="EMF81316.1"/>
    </source>
</evidence>
<gene>
    <name evidence="2" type="ORF">LEP1GSC188_5146</name>
</gene>
<sequence>MPLPFPEELGLSETEMNAADTSEKDISGVTKSNETKEISEFVSKGTESGNVSTEDSSKSLQMEESKMTNVSSLDSTPVQKASDRPEEEVVKSPEKTILPNSEITSLKRKRTKRRKIRPKADIKKVFYDSEKTRETRQRASSINLPCRESRPTLLD</sequence>
<dbReference type="AlphaFoldDB" id="M3GWN3"/>
<organism evidence="2 3">
    <name type="scientific">Leptospira weilii serovar Topaz str. LT2116</name>
    <dbReference type="NCBI Taxonomy" id="1088540"/>
    <lineage>
        <taxon>Bacteria</taxon>
        <taxon>Pseudomonadati</taxon>
        <taxon>Spirochaetota</taxon>
        <taxon>Spirochaetia</taxon>
        <taxon>Leptospirales</taxon>
        <taxon>Leptospiraceae</taxon>
        <taxon>Leptospira</taxon>
    </lineage>
</organism>
<dbReference type="Proteomes" id="UP000011770">
    <property type="component" value="Unassembled WGS sequence"/>
</dbReference>
<proteinExistence type="predicted"/>
<feature type="region of interest" description="Disordered" evidence="1">
    <location>
        <begin position="1"/>
        <end position="94"/>
    </location>
</feature>
<feature type="compositionally biased region" description="Polar residues" evidence="1">
    <location>
        <begin position="45"/>
        <end position="54"/>
    </location>
</feature>
<evidence type="ECO:0000256" key="1">
    <source>
        <dbReference type="SAM" id="MobiDB-lite"/>
    </source>
</evidence>
<feature type="compositionally biased region" description="Basic and acidic residues" evidence="1">
    <location>
        <begin position="55"/>
        <end position="66"/>
    </location>
</feature>
<feature type="compositionally biased region" description="Polar residues" evidence="1">
    <location>
        <begin position="67"/>
        <end position="79"/>
    </location>
</feature>
<reference evidence="2 3" key="1">
    <citation type="submission" date="2013-01" db="EMBL/GenBank/DDBJ databases">
        <authorList>
            <person name="Harkins D.M."/>
            <person name="Durkin A.S."/>
            <person name="Brinkac L.M."/>
            <person name="Haft D.H."/>
            <person name="Selengut J.D."/>
            <person name="Sanka R."/>
            <person name="DePew J."/>
            <person name="Purushe J."/>
            <person name="Tulsiani S.M."/>
            <person name="Graham G.C."/>
            <person name="Burns M.-A."/>
            <person name="Dohnt M.F."/>
            <person name="Smythe L.D."/>
            <person name="McKay D.B."/>
            <person name="Craig S.B."/>
            <person name="Vinetz J.M."/>
            <person name="Sutton G.G."/>
            <person name="Nierman W.C."/>
            <person name="Fouts D.E."/>
        </authorList>
    </citation>
    <scope>NUCLEOTIDE SEQUENCE [LARGE SCALE GENOMIC DNA]</scope>
    <source>
        <strain evidence="2 3">LT2116</strain>
    </source>
</reference>
<comment type="caution">
    <text evidence="2">The sequence shown here is derived from an EMBL/GenBank/DDBJ whole genome shotgun (WGS) entry which is preliminary data.</text>
</comment>
<accession>M3GWN3</accession>
<feature type="compositionally biased region" description="Basic and acidic residues" evidence="1">
    <location>
        <begin position="81"/>
        <end position="94"/>
    </location>
</feature>